<evidence type="ECO:0000313" key="1">
    <source>
        <dbReference type="EMBL" id="KAB8267839.1"/>
    </source>
</evidence>
<dbReference type="AlphaFoldDB" id="A0A5N6IPL4"/>
<name>A0A5N6IPL4_9EURO</name>
<sequence length="502" mass="55708">MGTGLARSVCEYVDGSRCADLSYIIQSGLTLVYVAAAHYSGQVPEGLPTKRQVNGSQDYLQLWETMLSSSDDISYDSLAPLLIHPDNTTLTRRQGEPSLVQGFQITGFSVDNSPKHDIIANHYDNGDTVLHLPLPVRNDQLAHGLAVMYGAAKTKAVPNDSNQQVSSKMSHNSEDHRELLKRAILSLPSLERLDLKCDIGLESQKNPAITLRRGNVLPSLESLCLTNDSLDDDQASMWAECLQVDALRHLTLDGSISTTTKLLDHLSSPTSSVPSLTPLSVWNVKNTNAGLDTHAHESLDRFLSHITALEAFTAFDLPKSFIGHLIHRTPRVPYFEGRSLSTSDELKGMASKLPGLERLGIDLRFKEELSYDILSGVAYFPRLVLLELNTCFPSEFVNCDFRYSPHLVDSWLNLSIAEEAFRYIASAKRRHNASINDTSGSWVAFKALDIKREEWEPVAEGPIVNYSSENTEVIDLALMVETVSRHRANQKDVLHELDGLAW</sequence>
<reference evidence="1 2" key="1">
    <citation type="submission" date="2019-04" db="EMBL/GenBank/DDBJ databases">
        <title>Fungal friends and foes A comparative genomics study of 23 Aspergillus species from section Flavi.</title>
        <authorList>
            <consortium name="DOE Joint Genome Institute"/>
            <person name="Kjaerbolling I."/>
            <person name="Vesth T.C."/>
            <person name="Frisvad J.C."/>
            <person name="Nybo J.L."/>
            <person name="Theobald S."/>
            <person name="Kildgaard S."/>
            <person name="Petersen T.I."/>
            <person name="Kuo A."/>
            <person name="Sato A."/>
            <person name="Lyhne E.K."/>
            <person name="Kogle M.E."/>
            <person name="Wiebenga A."/>
            <person name="Kun R.S."/>
            <person name="Lubbers R.J."/>
            <person name="Makela M.R."/>
            <person name="Barry K."/>
            <person name="Chovatia M."/>
            <person name="Clum A."/>
            <person name="Daum C."/>
            <person name="Haridas S."/>
            <person name="He G."/>
            <person name="LaButti K."/>
            <person name="Lipzen A."/>
            <person name="Mondo S."/>
            <person name="Pangilinan J."/>
            <person name="Riley R."/>
            <person name="Salamov A."/>
            <person name="Simmons B.A."/>
            <person name="Magnuson J.K."/>
            <person name="Henrissat B."/>
            <person name="Mortensen U.H."/>
            <person name="Larsen T.O."/>
            <person name="De vries R.P."/>
            <person name="Grigoriev I.V."/>
            <person name="Machida M."/>
            <person name="Baker S.E."/>
            <person name="Andersen M.R."/>
        </authorList>
    </citation>
    <scope>NUCLEOTIDE SEQUENCE [LARGE SCALE GENOMIC DNA]</scope>
    <source>
        <strain evidence="1 2">CBS 117635</strain>
    </source>
</reference>
<dbReference type="Proteomes" id="UP000326289">
    <property type="component" value="Unassembled WGS sequence"/>
</dbReference>
<dbReference type="Gene3D" id="3.80.10.10">
    <property type="entry name" value="Ribonuclease Inhibitor"/>
    <property type="match status" value="1"/>
</dbReference>
<dbReference type="InterPro" id="IPR032675">
    <property type="entry name" value="LRR_dom_sf"/>
</dbReference>
<evidence type="ECO:0000313" key="2">
    <source>
        <dbReference type="Proteomes" id="UP000326289"/>
    </source>
</evidence>
<protein>
    <submittedName>
        <fullName evidence="1">Uncharacterized protein</fullName>
    </submittedName>
</protein>
<gene>
    <name evidence="1" type="ORF">BDV30DRAFT_243954</name>
</gene>
<accession>A0A5N6IPL4</accession>
<proteinExistence type="predicted"/>
<dbReference type="EMBL" id="ML732887">
    <property type="protein sequence ID" value="KAB8267839.1"/>
    <property type="molecule type" value="Genomic_DNA"/>
</dbReference>
<dbReference type="SUPFAM" id="SSF52047">
    <property type="entry name" value="RNI-like"/>
    <property type="match status" value="1"/>
</dbReference>
<keyword evidence="2" id="KW-1185">Reference proteome</keyword>
<organism evidence="1 2">
    <name type="scientific">Aspergillus minisclerotigenes</name>
    <dbReference type="NCBI Taxonomy" id="656917"/>
    <lineage>
        <taxon>Eukaryota</taxon>
        <taxon>Fungi</taxon>
        <taxon>Dikarya</taxon>
        <taxon>Ascomycota</taxon>
        <taxon>Pezizomycotina</taxon>
        <taxon>Eurotiomycetes</taxon>
        <taxon>Eurotiomycetidae</taxon>
        <taxon>Eurotiales</taxon>
        <taxon>Aspergillaceae</taxon>
        <taxon>Aspergillus</taxon>
        <taxon>Aspergillus subgen. Circumdati</taxon>
    </lineage>
</organism>